<dbReference type="Proteomes" id="UP000887579">
    <property type="component" value="Unplaced"/>
</dbReference>
<organism evidence="1 2">
    <name type="scientific">Panagrolaimus sp. ES5</name>
    <dbReference type="NCBI Taxonomy" id="591445"/>
    <lineage>
        <taxon>Eukaryota</taxon>
        <taxon>Metazoa</taxon>
        <taxon>Ecdysozoa</taxon>
        <taxon>Nematoda</taxon>
        <taxon>Chromadorea</taxon>
        <taxon>Rhabditida</taxon>
        <taxon>Tylenchina</taxon>
        <taxon>Panagrolaimomorpha</taxon>
        <taxon>Panagrolaimoidea</taxon>
        <taxon>Panagrolaimidae</taxon>
        <taxon>Panagrolaimus</taxon>
    </lineage>
</organism>
<sequence>IYLIDCPGVVYPQGETETEIILKGIVRVENVKDPENHVQGVLDRVKKEHLEKTYKISGWDDVEEFMTKIAFASGRLLKGGEPDIPTIAKMVLNDFQRGRLPYYARPPGCDDEEIKKHEGDLAPINEVEEDEKANITDGESVAGSDNEDDESEGTKNKEVTIDDIPPKDEEESDEELTEIGSTCSGLTDMSGFSDLEMDFPDQEGTVDAGVDEGDKKPLNLLGKKTANSRKRPRGKRAGKKVKESENKKKVKPGLVHSIVDEAPTKKVEGVVDFGSKDKKMNMWFKKLAKRKKVKHQQ</sequence>
<reference evidence="2" key="1">
    <citation type="submission" date="2022-11" db="UniProtKB">
        <authorList>
            <consortium name="WormBaseParasite"/>
        </authorList>
    </citation>
    <scope>IDENTIFICATION</scope>
</reference>
<evidence type="ECO:0000313" key="2">
    <source>
        <dbReference type="WBParaSite" id="ES5_v2.g23772.t1"/>
    </source>
</evidence>
<evidence type="ECO:0000313" key="1">
    <source>
        <dbReference type="Proteomes" id="UP000887579"/>
    </source>
</evidence>
<name>A0AC34G213_9BILA</name>
<protein>
    <submittedName>
        <fullName evidence="2">Uncharacterized protein</fullName>
    </submittedName>
</protein>
<proteinExistence type="predicted"/>
<accession>A0AC34G213</accession>
<dbReference type="WBParaSite" id="ES5_v2.g23772.t1">
    <property type="protein sequence ID" value="ES5_v2.g23772.t1"/>
    <property type="gene ID" value="ES5_v2.g23772"/>
</dbReference>